<dbReference type="AlphaFoldDB" id="A0A9X2MKG4"/>
<evidence type="ECO:0000313" key="10">
    <source>
        <dbReference type="EMBL" id="MCR2045173.1"/>
    </source>
</evidence>
<protein>
    <submittedName>
        <fullName evidence="10">Wzz/FepE/Etk N-terminal domain-containing protein</fullName>
    </submittedName>
</protein>
<dbReference type="GO" id="GO:0005886">
    <property type="term" value="C:plasma membrane"/>
    <property type="evidence" value="ECO:0007669"/>
    <property type="project" value="UniProtKB-SubCell"/>
</dbReference>
<keyword evidence="6 7" id="KW-0472">Membrane</keyword>
<evidence type="ECO:0000256" key="1">
    <source>
        <dbReference type="ARBA" id="ARBA00004651"/>
    </source>
</evidence>
<keyword evidence="3" id="KW-1003">Cell membrane</keyword>
<feature type="transmembrane region" description="Helical" evidence="7">
    <location>
        <begin position="20"/>
        <end position="40"/>
    </location>
</feature>
<dbReference type="RefSeq" id="WP_050069726.1">
    <property type="nucleotide sequence ID" value="NZ_CABKTM010000014.1"/>
</dbReference>
<evidence type="ECO:0000259" key="8">
    <source>
        <dbReference type="Pfam" id="PF02706"/>
    </source>
</evidence>
<evidence type="ECO:0000256" key="6">
    <source>
        <dbReference type="ARBA" id="ARBA00023136"/>
    </source>
</evidence>
<keyword evidence="4 7" id="KW-0812">Transmembrane</keyword>
<feature type="domain" description="Polysaccharide chain length determinant N-terminal" evidence="8">
    <location>
        <begin position="2"/>
        <end position="96"/>
    </location>
</feature>
<feature type="transmembrane region" description="Helical" evidence="7">
    <location>
        <begin position="175"/>
        <end position="195"/>
    </location>
</feature>
<gene>
    <name evidence="10" type="ORF">NSA23_13770</name>
</gene>
<dbReference type="GO" id="GO:0004713">
    <property type="term" value="F:protein tyrosine kinase activity"/>
    <property type="evidence" value="ECO:0007669"/>
    <property type="project" value="TreeGrafter"/>
</dbReference>
<evidence type="ECO:0000256" key="4">
    <source>
        <dbReference type="ARBA" id="ARBA00022692"/>
    </source>
</evidence>
<evidence type="ECO:0000256" key="2">
    <source>
        <dbReference type="ARBA" id="ARBA00006683"/>
    </source>
</evidence>
<name>A0A9X2MKG4_9FIRM</name>
<sequence length="225" mass="25442">MEEISIKELFLILGKRKRLIILITIISILASGIVSLFILSPKYETFTTLMVGKPKDYGNNDSQMDYNDVLLNQKLVTTYGQIVKSRAVTDEVIKNLDLDLTIKEFGEKVNVNLVNDTEIIKIEVIDEDPKMAMAISNETATVFMEKVKEIMKVENIQVIDRAQEPEEPIKPRPKLNMAIAGVLGLMISIFLVFILEYLDNTIKTPDDVEYHLGLPIIGTIPKMDN</sequence>
<evidence type="ECO:0000256" key="7">
    <source>
        <dbReference type="SAM" id="Phobius"/>
    </source>
</evidence>
<evidence type="ECO:0000313" key="11">
    <source>
        <dbReference type="Proteomes" id="UP001142078"/>
    </source>
</evidence>
<accession>A0A9X2MKG4</accession>
<comment type="similarity">
    <text evidence="2">Belongs to the CpsC/CapA family.</text>
</comment>
<dbReference type="OrthoDB" id="2360475at2"/>
<dbReference type="EMBL" id="JANJZL010000012">
    <property type="protein sequence ID" value="MCR2045173.1"/>
    <property type="molecule type" value="Genomic_DNA"/>
</dbReference>
<proteinExistence type="inferred from homology"/>
<evidence type="ECO:0000259" key="9">
    <source>
        <dbReference type="Pfam" id="PF13807"/>
    </source>
</evidence>
<dbReference type="Proteomes" id="UP001142078">
    <property type="component" value="Unassembled WGS sequence"/>
</dbReference>
<reference evidence="10" key="1">
    <citation type="submission" date="2022-07" db="EMBL/GenBank/DDBJ databases">
        <title>Enhanced cultured diversity of the mouse gut microbiota enables custom-made synthetic communities.</title>
        <authorList>
            <person name="Afrizal A."/>
        </authorList>
    </citation>
    <scope>NUCLEOTIDE SEQUENCE</scope>
    <source>
        <strain evidence="10">DSM 29482</strain>
    </source>
</reference>
<dbReference type="InterPro" id="IPR003856">
    <property type="entry name" value="LPS_length_determ_N"/>
</dbReference>
<feature type="domain" description="Tyrosine-protein kinase G-rich" evidence="9">
    <location>
        <begin position="145"/>
        <end position="194"/>
    </location>
</feature>
<comment type="subcellular location">
    <subcellularLocation>
        <location evidence="1">Cell membrane</location>
        <topology evidence="1">Multi-pass membrane protein</topology>
    </subcellularLocation>
</comment>
<organism evidence="10 11">
    <name type="scientific">Anaerosalibacter massiliensis</name>
    <dbReference type="NCBI Taxonomy" id="1347392"/>
    <lineage>
        <taxon>Bacteria</taxon>
        <taxon>Bacillati</taxon>
        <taxon>Bacillota</taxon>
        <taxon>Tissierellia</taxon>
        <taxon>Tissierellales</taxon>
        <taxon>Sporanaerobacteraceae</taxon>
        <taxon>Anaerosalibacter</taxon>
    </lineage>
</organism>
<keyword evidence="5 7" id="KW-1133">Transmembrane helix</keyword>
<dbReference type="Pfam" id="PF13807">
    <property type="entry name" value="GNVR"/>
    <property type="match status" value="1"/>
</dbReference>
<evidence type="ECO:0000256" key="3">
    <source>
        <dbReference type="ARBA" id="ARBA00022475"/>
    </source>
</evidence>
<dbReference type="PANTHER" id="PTHR32309:SF13">
    <property type="entry name" value="FERRIC ENTEROBACTIN TRANSPORT PROTEIN FEPE"/>
    <property type="match status" value="1"/>
</dbReference>
<keyword evidence="11" id="KW-1185">Reference proteome</keyword>
<dbReference type="Pfam" id="PF02706">
    <property type="entry name" value="Wzz"/>
    <property type="match status" value="1"/>
</dbReference>
<dbReference type="InterPro" id="IPR050445">
    <property type="entry name" value="Bact_polysacc_biosynth/exp"/>
</dbReference>
<evidence type="ECO:0000256" key="5">
    <source>
        <dbReference type="ARBA" id="ARBA00022989"/>
    </source>
</evidence>
<dbReference type="PANTHER" id="PTHR32309">
    <property type="entry name" value="TYROSINE-PROTEIN KINASE"/>
    <property type="match status" value="1"/>
</dbReference>
<comment type="caution">
    <text evidence="10">The sequence shown here is derived from an EMBL/GenBank/DDBJ whole genome shotgun (WGS) entry which is preliminary data.</text>
</comment>
<dbReference type="InterPro" id="IPR032807">
    <property type="entry name" value="GNVR"/>
</dbReference>